<evidence type="ECO:0000313" key="2">
    <source>
        <dbReference type="EMBL" id="TFL01097.1"/>
    </source>
</evidence>
<organism evidence="2 3">
    <name type="scientific">Pterulicium gracile</name>
    <dbReference type="NCBI Taxonomy" id="1884261"/>
    <lineage>
        <taxon>Eukaryota</taxon>
        <taxon>Fungi</taxon>
        <taxon>Dikarya</taxon>
        <taxon>Basidiomycota</taxon>
        <taxon>Agaricomycotina</taxon>
        <taxon>Agaricomycetes</taxon>
        <taxon>Agaricomycetidae</taxon>
        <taxon>Agaricales</taxon>
        <taxon>Pleurotineae</taxon>
        <taxon>Pterulaceae</taxon>
        <taxon>Pterulicium</taxon>
    </lineage>
</organism>
<dbReference type="EMBL" id="ML178826">
    <property type="protein sequence ID" value="TFL01097.1"/>
    <property type="molecule type" value="Genomic_DNA"/>
</dbReference>
<reference evidence="2 3" key="1">
    <citation type="journal article" date="2019" name="Nat. Ecol. Evol.">
        <title>Megaphylogeny resolves global patterns of mushroom evolution.</title>
        <authorList>
            <person name="Varga T."/>
            <person name="Krizsan K."/>
            <person name="Foldi C."/>
            <person name="Dima B."/>
            <person name="Sanchez-Garcia M."/>
            <person name="Sanchez-Ramirez S."/>
            <person name="Szollosi G.J."/>
            <person name="Szarkandi J.G."/>
            <person name="Papp V."/>
            <person name="Albert L."/>
            <person name="Andreopoulos W."/>
            <person name="Angelini C."/>
            <person name="Antonin V."/>
            <person name="Barry K.W."/>
            <person name="Bougher N.L."/>
            <person name="Buchanan P."/>
            <person name="Buyck B."/>
            <person name="Bense V."/>
            <person name="Catcheside P."/>
            <person name="Chovatia M."/>
            <person name="Cooper J."/>
            <person name="Damon W."/>
            <person name="Desjardin D."/>
            <person name="Finy P."/>
            <person name="Geml J."/>
            <person name="Haridas S."/>
            <person name="Hughes K."/>
            <person name="Justo A."/>
            <person name="Karasinski D."/>
            <person name="Kautmanova I."/>
            <person name="Kiss B."/>
            <person name="Kocsube S."/>
            <person name="Kotiranta H."/>
            <person name="LaButti K.M."/>
            <person name="Lechner B.E."/>
            <person name="Liimatainen K."/>
            <person name="Lipzen A."/>
            <person name="Lukacs Z."/>
            <person name="Mihaltcheva S."/>
            <person name="Morgado L.N."/>
            <person name="Niskanen T."/>
            <person name="Noordeloos M.E."/>
            <person name="Ohm R.A."/>
            <person name="Ortiz-Santana B."/>
            <person name="Ovrebo C."/>
            <person name="Racz N."/>
            <person name="Riley R."/>
            <person name="Savchenko A."/>
            <person name="Shiryaev A."/>
            <person name="Soop K."/>
            <person name="Spirin V."/>
            <person name="Szebenyi C."/>
            <person name="Tomsovsky M."/>
            <person name="Tulloss R.E."/>
            <person name="Uehling J."/>
            <person name="Grigoriev I.V."/>
            <person name="Vagvolgyi C."/>
            <person name="Papp T."/>
            <person name="Martin F.M."/>
            <person name="Miettinen O."/>
            <person name="Hibbett D.S."/>
            <person name="Nagy L.G."/>
        </authorList>
    </citation>
    <scope>NUCLEOTIDE SEQUENCE [LARGE SCALE GENOMIC DNA]</scope>
    <source>
        <strain evidence="2 3">CBS 309.79</strain>
    </source>
</reference>
<proteinExistence type="predicted"/>
<accession>A0A5C3QHX1</accession>
<feature type="region of interest" description="Disordered" evidence="1">
    <location>
        <begin position="29"/>
        <end position="109"/>
    </location>
</feature>
<gene>
    <name evidence="2" type="ORF">BDV98DRAFT_89340</name>
</gene>
<dbReference type="AlphaFoldDB" id="A0A5C3QHX1"/>
<evidence type="ECO:0000313" key="3">
    <source>
        <dbReference type="Proteomes" id="UP000305067"/>
    </source>
</evidence>
<dbReference type="Proteomes" id="UP000305067">
    <property type="component" value="Unassembled WGS sequence"/>
</dbReference>
<feature type="compositionally biased region" description="Basic and acidic residues" evidence="1">
    <location>
        <begin position="86"/>
        <end position="100"/>
    </location>
</feature>
<name>A0A5C3QHX1_9AGAR</name>
<sequence>MALVNAGDVHPRHHHHHQLWISLTDTIQHSSDHGRHAGPNGADRTLSTIQFGRGVRGTGTGTGFTTSNVERDQKVTTGADDMGPADEQRGRGAARKRDADYVTSIEKGT</sequence>
<protein>
    <submittedName>
        <fullName evidence="2">Uncharacterized protein</fullName>
    </submittedName>
</protein>
<keyword evidence="3" id="KW-1185">Reference proteome</keyword>
<evidence type="ECO:0000256" key="1">
    <source>
        <dbReference type="SAM" id="MobiDB-lite"/>
    </source>
</evidence>